<protein>
    <recommendedName>
        <fullName evidence="4">CENP-V/GFA domain-containing protein</fullName>
    </recommendedName>
</protein>
<feature type="region of interest" description="Disordered" evidence="1">
    <location>
        <begin position="281"/>
        <end position="305"/>
    </location>
</feature>
<proteinExistence type="predicted"/>
<name>A0AAD2FR25_9STRA</name>
<dbReference type="PANTHER" id="PTHR28620:SF1">
    <property type="entry name" value="CENP-V_GFA DOMAIN-CONTAINING PROTEIN"/>
    <property type="match status" value="1"/>
</dbReference>
<keyword evidence="3" id="KW-1185">Reference proteome</keyword>
<evidence type="ECO:0000256" key="1">
    <source>
        <dbReference type="SAM" id="MobiDB-lite"/>
    </source>
</evidence>
<evidence type="ECO:0000313" key="3">
    <source>
        <dbReference type="Proteomes" id="UP001295423"/>
    </source>
</evidence>
<dbReference type="SUPFAM" id="SSF51316">
    <property type="entry name" value="Mss4-like"/>
    <property type="match status" value="1"/>
</dbReference>
<sequence length="376" mass="39675">MEFEDWDSFMEPQHFSFGESSVRVGEISSRGEAKSASFVANVATVVLSSAAKAAIPAAAVLWAYQNVSDSTSLCHYKGCCHCESVQFEFQAPRRLKIETGQKQSRYNDVMHRFTKVKVANFEITNGQEQLNTFQVEAAATVASSASSAVSMGTARSSPVADDQGARAFCRRCGVHILHAPSKDSKFMKINITCVSDPATVSSGTSSSQAVAKSALTFATQTAETVKGVAFEAALWMTRIAKDLLQGGDAYKSHPIVQSLLGVGNAILQIIHPYALGSEYHKGGGDGSGNPAAATADKQSSLLKAQRSRAMSSISDDLSSVGSFSAAAAASSQGTSSRHQLFHAAATPKQANSSTPSVSSHIDRDATINLLPSLPQQ</sequence>
<dbReference type="PANTHER" id="PTHR28620">
    <property type="entry name" value="CENTROMERE PROTEIN V"/>
    <property type="match status" value="1"/>
</dbReference>
<dbReference type="AlphaFoldDB" id="A0AAD2FR25"/>
<feature type="region of interest" description="Disordered" evidence="1">
    <location>
        <begin position="336"/>
        <end position="376"/>
    </location>
</feature>
<dbReference type="InterPro" id="IPR011057">
    <property type="entry name" value="Mss4-like_sf"/>
</dbReference>
<dbReference type="InterPro" id="IPR052355">
    <property type="entry name" value="CENP-V-like"/>
</dbReference>
<feature type="compositionally biased region" description="Polar residues" evidence="1">
    <location>
        <begin position="348"/>
        <end position="359"/>
    </location>
</feature>
<evidence type="ECO:0008006" key="4">
    <source>
        <dbReference type="Google" id="ProtNLM"/>
    </source>
</evidence>
<organism evidence="2 3">
    <name type="scientific">Cylindrotheca closterium</name>
    <dbReference type="NCBI Taxonomy" id="2856"/>
    <lineage>
        <taxon>Eukaryota</taxon>
        <taxon>Sar</taxon>
        <taxon>Stramenopiles</taxon>
        <taxon>Ochrophyta</taxon>
        <taxon>Bacillariophyta</taxon>
        <taxon>Bacillariophyceae</taxon>
        <taxon>Bacillariophycidae</taxon>
        <taxon>Bacillariales</taxon>
        <taxon>Bacillariaceae</taxon>
        <taxon>Cylindrotheca</taxon>
    </lineage>
</organism>
<dbReference type="Proteomes" id="UP001295423">
    <property type="component" value="Unassembled WGS sequence"/>
</dbReference>
<dbReference type="EMBL" id="CAKOGP040001759">
    <property type="protein sequence ID" value="CAJ1950124.1"/>
    <property type="molecule type" value="Genomic_DNA"/>
</dbReference>
<gene>
    <name evidence="2" type="ORF">CYCCA115_LOCUS12434</name>
</gene>
<dbReference type="Gene3D" id="2.170.150.70">
    <property type="match status" value="1"/>
</dbReference>
<accession>A0AAD2FR25</accession>
<comment type="caution">
    <text evidence="2">The sequence shown here is derived from an EMBL/GenBank/DDBJ whole genome shotgun (WGS) entry which is preliminary data.</text>
</comment>
<evidence type="ECO:0000313" key="2">
    <source>
        <dbReference type="EMBL" id="CAJ1950124.1"/>
    </source>
</evidence>
<reference evidence="2" key="1">
    <citation type="submission" date="2023-08" db="EMBL/GenBank/DDBJ databases">
        <authorList>
            <person name="Audoor S."/>
            <person name="Bilcke G."/>
        </authorList>
    </citation>
    <scope>NUCLEOTIDE SEQUENCE</scope>
</reference>